<reference evidence="1 2" key="1">
    <citation type="submission" date="2017-01" db="EMBL/GenBank/DDBJ databases">
        <authorList>
            <person name="Varghese N."/>
            <person name="Submissions S."/>
        </authorList>
    </citation>
    <scope>NUCLEOTIDE SEQUENCE [LARGE SCALE GENOMIC DNA]</scope>
    <source>
        <strain evidence="1 2">ATCC 700171</strain>
    </source>
</reference>
<dbReference type="SUPFAM" id="SSF51556">
    <property type="entry name" value="Metallo-dependent hydrolases"/>
    <property type="match status" value="1"/>
</dbReference>
<dbReference type="EMBL" id="FTMK01000002">
    <property type="protein sequence ID" value="SIP94481.1"/>
    <property type="molecule type" value="Genomic_DNA"/>
</dbReference>
<dbReference type="AlphaFoldDB" id="A0A1N6NQX3"/>
<organism evidence="1 2">
    <name type="scientific">Paracoccus thiocyanatus</name>
    <dbReference type="NCBI Taxonomy" id="34006"/>
    <lineage>
        <taxon>Bacteria</taxon>
        <taxon>Pseudomonadati</taxon>
        <taxon>Pseudomonadota</taxon>
        <taxon>Alphaproteobacteria</taxon>
        <taxon>Rhodobacterales</taxon>
        <taxon>Paracoccaceae</taxon>
        <taxon>Paracoccus</taxon>
    </lineage>
</organism>
<proteinExistence type="predicted"/>
<dbReference type="PANTHER" id="PTHR10443:SF12">
    <property type="entry name" value="DIPEPTIDASE"/>
    <property type="match status" value="1"/>
</dbReference>
<dbReference type="Pfam" id="PF01244">
    <property type="entry name" value="Peptidase_M19"/>
    <property type="match status" value="1"/>
</dbReference>
<dbReference type="InterPro" id="IPR008257">
    <property type="entry name" value="Pept_M19"/>
</dbReference>
<dbReference type="Proteomes" id="UP000323956">
    <property type="component" value="Unassembled WGS sequence"/>
</dbReference>
<sequence length="392" mass="41853">MIRMIRRIILWLLALAVLAAAVLAIWGPGLVERRLNPVAMPDGGWPVSPQADALHQRLVIGDWHSDALLWDRDLLDHARRGHVDVPRLAAGNVAVQVFTTVTKSPRGQNYGHNSAQAPDNITPLFIGQLRSPASWFSLKERALVQAAALRAAAERAPDRLMLIRSAQDLQTLLAARQNGARTVGAILGAEGAHPLEGEIANLQVLYGAGFRLLGLTHFFDNQLGGSLHGDGGATGLTPFGRQVVEEMMAKRMIIDLAHASPQMVRDVLAIPGTRPILSHTGIRSHCPSPRNLDDALLKAIAKRGGLVGIGYWGDVVCGDTPADIARAIRAAIALLGEDHVSLGSDFDGSVGVPFDAAHLAALTQALLDQGLSEQQIAKIMGGNMMGYLARTL</sequence>
<dbReference type="GO" id="GO:0070573">
    <property type="term" value="F:metallodipeptidase activity"/>
    <property type="evidence" value="ECO:0007669"/>
    <property type="project" value="InterPro"/>
</dbReference>
<dbReference type="OrthoDB" id="9804920at2"/>
<gene>
    <name evidence="1" type="ORF">SAMN05421641_10259</name>
</gene>
<dbReference type="Gene3D" id="3.20.20.140">
    <property type="entry name" value="Metal-dependent hydrolases"/>
    <property type="match status" value="1"/>
</dbReference>
<dbReference type="GO" id="GO:0006508">
    <property type="term" value="P:proteolysis"/>
    <property type="evidence" value="ECO:0007669"/>
    <property type="project" value="InterPro"/>
</dbReference>
<evidence type="ECO:0000313" key="1">
    <source>
        <dbReference type="EMBL" id="SIP94481.1"/>
    </source>
</evidence>
<evidence type="ECO:0000313" key="2">
    <source>
        <dbReference type="Proteomes" id="UP000323956"/>
    </source>
</evidence>
<dbReference type="InterPro" id="IPR032466">
    <property type="entry name" value="Metal_Hydrolase"/>
</dbReference>
<dbReference type="PANTHER" id="PTHR10443">
    <property type="entry name" value="MICROSOMAL DIPEPTIDASE"/>
    <property type="match status" value="1"/>
</dbReference>
<dbReference type="RefSeq" id="WP_149763851.1">
    <property type="nucleotide sequence ID" value="NZ_FTMK01000002.1"/>
</dbReference>
<dbReference type="PROSITE" id="PS51365">
    <property type="entry name" value="RENAL_DIPEPTIDASE_2"/>
    <property type="match status" value="1"/>
</dbReference>
<name>A0A1N6NQX3_9RHOB</name>
<protein>
    <submittedName>
        <fullName evidence="1">Zn-dependent dipeptidase, dipeptidase homolog</fullName>
    </submittedName>
</protein>
<accession>A0A1N6NQX3</accession>